<protein>
    <submittedName>
        <fullName evidence="2">GyrI-like domain-containing protein</fullName>
    </submittedName>
</protein>
<evidence type="ECO:0000313" key="2">
    <source>
        <dbReference type="EMBL" id="MCK0085978.1"/>
    </source>
</evidence>
<evidence type="ECO:0000259" key="1">
    <source>
        <dbReference type="Pfam" id="PF06445"/>
    </source>
</evidence>
<dbReference type="Pfam" id="PF06445">
    <property type="entry name" value="GyrI-like"/>
    <property type="match status" value="1"/>
</dbReference>
<gene>
    <name evidence="2" type="ORF">K5I21_08895</name>
</gene>
<dbReference type="InterPro" id="IPR029442">
    <property type="entry name" value="GyrI-like"/>
</dbReference>
<feature type="domain" description="GyrI-like small molecule binding" evidence="1">
    <location>
        <begin position="3"/>
        <end position="51"/>
    </location>
</feature>
<sequence length="54" mass="6323">MPESFQKLYQQIYSEFFPSSEYQPCGGTDFEAYPSADVYSPDYHCEVWVAVEKK</sequence>
<reference evidence="2" key="1">
    <citation type="journal article" date="2022" name="Cell Host Microbe">
        <title>Colonization of the live biotherapeutic product VE303 and modulation of the microbiota and metabolites in healthy volunteers.</title>
        <authorList>
            <person name="Dsouza M."/>
            <person name="Menon R."/>
            <person name="Crossette E."/>
            <person name="Bhattarai S.K."/>
            <person name="Schneider J."/>
            <person name="Kim Y.G."/>
            <person name="Reddy S."/>
            <person name="Caballero S."/>
            <person name="Felix C."/>
            <person name="Cornacchione L."/>
            <person name="Hendrickson J."/>
            <person name="Watson A.R."/>
            <person name="Minot S.S."/>
            <person name="Greenfield N."/>
            <person name="Schopf L."/>
            <person name="Szabady R."/>
            <person name="Patarroyo J."/>
            <person name="Smith W."/>
            <person name="Harrison P."/>
            <person name="Kuijper E.J."/>
            <person name="Kelly C.P."/>
            <person name="Olle B."/>
            <person name="Bobilev D."/>
            <person name="Silber J.L."/>
            <person name="Bucci V."/>
            <person name="Roberts B."/>
            <person name="Faith J."/>
            <person name="Norman J.M."/>
        </authorList>
    </citation>
    <scope>NUCLEOTIDE SEQUENCE</scope>
    <source>
        <strain evidence="2">VE303-04</strain>
    </source>
</reference>
<organism evidence="2 3">
    <name type="scientific">Clostridium symbiosum</name>
    <name type="common">Bacteroides symbiosus</name>
    <dbReference type="NCBI Taxonomy" id="1512"/>
    <lineage>
        <taxon>Bacteria</taxon>
        <taxon>Bacillati</taxon>
        <taxon>Bacillota</taxon>
        <taxon>Clostridia</taxon>
        <taxon>Lachnospirales</taxon>
        <taxon>Lachnospiraceae</taxon>
        <taxon>Otoolea</taxon>
    </lineage>
</organism>
<accession>A0AAW5F3F0</accession>
<evidence type="ECO:0000313" key="3">
    <source>
        <dbReference type="Proteomes" id="UP001203136"/>
    </source>
</evidence>
<proteinExistence type="predicted"/>
<dbReference type="EMBL" id="JAINVB010000001">
    <property type="protein sequence ID" value="MCK0085978.1"/>
    <property type="molecule type" value="Genomic_DNA"/>
</dbReference>
<name>A0AAW5F3F0_CLOSY</name>
<dbReference type="Proteomes" id="UP001203136">
    <property type="component" value="Unassembled WGS sequence"/>
</dbReference>
<dbReference type="RefSeq" id="WP_242828762.1">
    <property type="nucleotide sequence ID" value="NZ_CABKPP010000002.1"/>
</dbReference>
<dbReference type="InterPro" id="IPR011256">
    <property type="entry name" value="Reg_factor_effector_dom_sf"/>
</dbReference>
<comment type="caution">
    <text evidence="2">The sequence shown here is derived from an EMBL/GenBank/DDBJ whole genome shotgun (WGS) entry which is preliminary data.</text>
</comment>
<dbReference type="Gene3D" id="3.20.80.10">
    <property type="entry name" value="Regulatory factor, effector binding domain"/>
    <property type="match status" value="1"/>
</dbReference>
<dbReference type="SUPFAM" id="SSF55136">
    <property type="entry name" value="Probable bacterial effector-binding domain"/>
    <property type="match status" value="1"/>
</dbReference>
<dbReference type="AlphaFoldDB" id="A0AAW5F3F0"/>